<evidence type="ECO:0008006" key="4">
    <source>
        <dbReference type="Google" id="ProtNLM"/>
    </source>
</evidence>
<accession>A0AA37BDD4</accession>
<dbReference type="RefSeq" id="WP_307729007.1">
    <property type="nucleotide sequence ID" value="NZ_BMQD01000003.1"/>
</dbReference>
<feature type="compositionally biased region" description="Basic and acidic residues" evidence="1">
    <location>
        <begin position="331"/>
        <end position="343"/>
    </location>
</feature>
<feature type="region of interest" description="Disordered" evidence="1">
    <location>
        <begin position="46"/>
        <end position="76"/>
    </location>
</feature>
<gene>
    <name evidence="2" type="ORF">GCM10010126_11380</name>
</gene>
<feature type="compositionally biased region" description="Basic and acidic residues" evidence="1">
    <location>
        <begin position="356"/>
        <end position="366"/>
    </location>
</feature>
<feature type="compositionally biased region" description="Gly residues" evidence="1">
    <location>
        <begin position="344"/>
        <end position="355"/>
    </location>
</feature>
<dbReference type="AlphaFoldDB" id="A0AA37BDD4"/>
<reference evidence="2" key="2">
    <citation type="submission" date="2022-09" db="EMBL/GenBank/DDBJ databases">
        <authorList>
            <person name="Sun Q."/>
            <person name="Ohkuma M."/>
        </authorList>
    </citation>
    <scope>NUCLEOTIDE SEQUENCE</scope>
    <source>
        <strain evidence="2">JCM 3093</strain>
    </source>
</reference>
<dbReference type="EMBL" id="BMQD01000003">
    <property type="protein sequence ID" value="GGK53561.1"/>
    <property type="molecule type" value="Genomic_DNA"/>
</dbReference>
<evidence type="ECO:0000313" key="2">
    <source>
        <dbReference type="EMBL" id="GGK53561.1"/>
    </source>
</evidence>
<dbReference type="Proteomes" id="UP000627984">
    <property type="component" value="Unassembled WGS sequence"/>
</dbReference>
<feature type="region of interest" description="Disordered" evidence="1">
    <location>
        <begin position="305"/>
        <end position="388"/>
    </location>
</feature>
<protein>
    <recommendedName>
        <fullName evidence="4">Secreted protein</fullName>
    </recommendedName>
</protein>
<evidence type="ECO:0000256" key="1">
    <source>
        <dbReference type="SAM" id="MobiDB-lite"/>
    </source>
</evidence>
<organism evidence="2 3">
    <name type="scientific">Planomonospora parontospora</name>
    <dbReference type="NCBI Taxonomy" id="58119"/>
    <lineage>
        <taxon>Bacteria</taxon>
        <taxon>Bacillati</taxon>
        <taxon>Actinomycetota</taxon>
        <taxon>Actinomycetes</taxon>
        <taxon>Streptosporangiales</taxon>
        <taxon>Streptosporangiaceae</taxon>
        <taxon>Planomonospora</taxon>
    </lineage>
</organism>
<sequence>MNGATKVGAYVLGLAAVFGGAFGAGRLAGPVGETGGAPAGHVAAGASGGAGHAGDAHAGAEKQVGSTGTAGAPGLPGGLQVSAGGYTLVPRTDVVEPGEKTDFRFSVTGPDGRPVTRFTPQHEKELHFIVVRRDLTGFQHLHPVREADGTWSVPLTLPEPGEYRAFADFAPEGAEGMTLGTDLSAPGDYRPELLGEPVRTATVDGYTVTLAGDLVPGRSSGLTLSVSRDGEPVMDLEPYLGAYGHLVALRDGDLAYLHVHPGGEPGDGRTAAGPGITFHAEVPSAGAYRLFLDFKHGGEVRTAEFTAVTAGTPPPAGDDGDRSGGGPGADRSGDGPEADRSGDGPEGGDGGGAKDGGAKDGGKGRDGDEDGDATPSPEASHGADGHGH</sequence>
<comment type="caution">
    <text evidence="2">The sequence shown here is derived from an EMBL/GenBank/DDBJ whole genome shotgun (WGS) entry which is preliminary data.</text>
</comment>
<evidence type="ECO:0000313" key="3">
    <source>
        <dbReference type="Proteomes" id="UP000627984"/>
    </source>
</evidence>
<name>A0AA37BDD4_9ACTN</name>
<proteinExistence type="predicted"/>
<reference evidence="2" key="1">
    <citation type="journal article" date="2014" name="Int. J. Syst. Evol. Microbiol.">
        <title>Complete genome sequence of Corynebacterium casei LMG S-19264T (=DSM 44701T), isolated from a smear-ripened cheese.</title>
        <authorList>
            <consortium name="US DOE Joint Genome Institute (JGI-PGF)"/>
            <person name="Walter F."/>
            <person name="Albersmeier A."/>
            <person name="Kalinowski J."/>
            <person name="Ruckert C."/>
        </authorList>
    </citation>
    <scope>NUCLEOTIDE SEQUENCE</scope>
    <source>
        <strain evidence="2">JCM 3093</strain>
    </source>
</reference>